<dbReference type="AlphaFoldDB" id="D9XRA4"/>
<dbReference type="InterPro" id="IPR036890">
    <property type="entry name" value="HATPase_C_sf"/>
</dbReference>
<sequence length="235" mass="24109">MALRYEPDSLVVEVANGPVPAGAPAGPPAVSGGQGLTGLEERARLVGGMVHTGPAPGGGFRLAGVLPYGGGGRSQPDGATSVVADDDFRGQTGADPAGDGGAVNAHRSDPQKEFASIMSSKKNVALGCSLTAVALVVGAGALLFWGVGKLMDEVEKGVIPASVYESAEVGDAEADLRKKFPEGGSLLTDGVEKSGPPLPEDAVCEHFVDEDEDIVYRFCFRDGKLSSKESYKHEI</sequence>
<evidence type="ECO:0000313" key="3">
    <source>
        <dbReference type="EMBL" id="EFL42051.1"/>
    </source>
</evidence>
<protein>
    <submittedName>
        <fullName evidence="3">Uncharacterized protein</fullName>
    </submittedName>
</protein>
<name>D9XRA4_9ACTN</name>
<dbReference type="EMBL" id="GG657758">
    <property type="protein sequence ID" value="EFL42051.1"/>
    <property type="molecule type" value="Genomic_DNA"/>
</dbReference>
<keyword evidence="2" id="KW-1133">Transmembrane helix</keyword>
<evidence type="ECO:0000256" key="2">
    <source>
        <dbReference type="SAM" id="Phobius"/>
    </source>
</evidence>
<organism evidence="3 4">
    <name type="scientific">Streptomyces griseoflavus Tu4000</name>
    <dbReference type="NCBI Taxonomy" id="467200"/>
    <lineage>
        <taxon>Bacteria</taxon>
        <taxon>Bacillati</taxon>
        <taxon>Actinomycetota</taxon>
        <taxon>Actinomycetes</taxon>
        <taxon>Kitasatosporales</taxon>
        <taxon>Streptomycetaceae</taxon>
        <taxon>Streptomyces</taxon>
    </lineage>
</organism>
<gene>
    <name evidence="3" type="ORF">SSRG_04855</name>
</gene>
<dbReference type="Gene3D" id="3.30.565.10">
    <property type="entry name" value="Histidine kinase-like ATPase, C-terminal domain"/>
    <property type="match status" value="1"/>
</dbReference>
<evidence type="ECO:0000256" key="1">
    <source>
        <dbReference type="SAM" id="MobiDB-lite"/>
    </source>
</evidence>
<dbReference type="STRING" id="467200.SSRG_04855"/>
<keyword evidence="2" id="KW-0472">Membrane</keyword>
<proteinExistence type="predicted"/>
<keyword evidence="2" id="KW-0812">Transmembrane</keyword>
<feature type="region of interest" description="Disordered" evidence="1">
    <location>
        <begin position="71"/>
        <end position="108"/>
    </location>
</feature>
<dbReference type="eggNOG" id="COG4585">
    <property type="taxonomic scope" value="Bacteria"/>
</dbReference>
<keyword evidence="4" id="KW-1185">Reference proteome</keyword>
<accession>D9XRA4</accession>
<feature type="transmembrane region" description="Helical" evidence="2">
    <location>
        <begin position="124"/>
        <end position="147"/>
    </location>
</feature>
<evidence type="ECO:0000313" key="4">
    <source>
        <dbReference type="Proteomes" id="UP000002968"/>
    </source>
</evidence>
<reference evidence="3" key="1">
    <citation type="submission" date="2009-02" db="EMBL/GenBank/DDBJ databases">
        <title>Annotation of Streptomyces griseoflavus strain Tu4000.</title>
        <authorList>
            <consortium name="The Broad Institute Genome Sequencing Platform"/>
            <consortium name="Broad Institute Microbial Sequencing Center"/>
            <person name="Fischbach M."/>
            <person name="Godfrey P."/>
            <person name="Ward D."/>
            <person name="Young S."/>
            <person name="Zeng Q."/>
            <person name="Koehrsen M."/>
            <person name="Alvarado L."/>
            <person name="Berlin A.M."/>
            <person name="Bochicchio J."/>
            <person name="Borenstein D."/>
            <person name="Chapman S.B."/>
            <person name="Chen Z."/>
            <person name="Engels R."/>
            <person name="Freedman E."/>
            <person name="Gellesch M."/>
            <person name="Goldberg J."/>
            <person name="Griggs A."/>
            <person name="Gujja S."/>
            <person name="Heilman E.R."/>
            <person name="Heiman D.I."/>
            <person name="Hepburn T.A."/>
            <person name="Howarth C."/>
            <person name="Jen D."/>
            <person name="Larson L."/>
            <person name="Lewis B."/>
            <person name="Mehta T."/>
            <person name="Park D."/>
            <person name="Pearson M."/>
            <person name="Richards J."/>
            <person name="Roberts A."/>
            <person name="Saif S."/>
            <person name="Shea T.D."/>
            <person name="Shenoy N."/>
            <person name="Sisk P."/>
            <person name="Stolte C."/>
            <person name="Sykes S.N."/>
            <person name="Thomson T."/>
            <person name="Walk T."/>
            <person name="White J."/>
            <person name="Yandava C."/>
            <person name="Straight P."/>
            <person name="Clardy J."/>
            <person name="Hung D."/>
            <person name="Kolter R."/>
            <person name="Mekalanos J."/>
            <person name="Walker S."/>
            <person name="Walsh C.T."/>
            <person name="Wieland-Brown L.C."/>
            <person name="Haas B."/>
            <person name="Nusbaum C."/>
            <person name="Birren B."/>
        </authorList>
    </citation>
    <scope>NUCLEOTIDE SEQUENCE [LARGE SCALE GENOMIC DNA]</scope>
    <source>
        <strain evidence="3">Tu4000</strain>
    </source>
</reference>
<dbReference type="HOGENOM" id="CLU_1179667_0_0_11"/>
<dbReference type="Proteomes" id="UP000002968">
    <property type="component" value="Unassembled WGS sequence"/>
</dbReference>